<evidence type="ECO:0000256" key="5">
    <source>
        <dbReference type="ARBA" id="ARBA00022833"/>
    </source>
</evidence>
<dbReference type="GO" id="GO:0000981">
    <property type="term" value="F:DNA-binding transcription factor activity, RNA polymerase II-specific"/>
    <property type="evidence" value="ECO:0007669"/>
    <property type="project" value="TreeGrafter"/>
</dbReference>
<organism evidence="12 13">
    <name type="scientific">Frankliniella occidentalis</name>
    <name type="common">Western flower thrips</name>
    <name type="synonym">Euthrips occidentalis</name>
    <dbReference type="NCBI Taxonomy" id="133901"/>
    <lineage>
        <taxon>Eukaryota</taxon>
        <taxon>Metazoa</taxon>
        <taxon>Ecdysozoa</taxon>
        <taxon>Arthropoda</taxon>
        <taxon>Hexapoda</taxon>
        <taxon>Insecta</taxon>
        <taxon>Pterygota</taxon>
        <taxon>Neoptera</taxon>
        <taxon>Paraneoptera</taxon>
        <taxon>Thysanoptera</taxon>
        <taxon>Terebrantia</taxon>
        <taxon>Thripoidea</taxon>
        <taxon>Thripidae</taxon>
        <taxon>Frankliniella</taxon>
    </lineage>
</organism>
<evidence type="ECO:0000256" key="1">
    <source>
        <dbReference type="ARBA" id="ARBA00004123"/>
    </source>
</evidence>
<feature type="domain" description="C2H2-type" evidence="10">
    <location>
        <begin position="431"/>
        <end position="458"/>
    </location>
</feature>
<dbReference type="OrthoDB" id="3565419at2759"/>
<dbReference type="PANTHER" id="PTHR24381:SF393">
    <property type="entry name" value="CHROMATIN-LINKED ADAPTOR FOR MSL PROTEINS, ISOFORM B"/>
    <property type="match status" value="1"/>
</dbReference>
<keyword evidence="2 8" id="KW-0479">Metal-binding</keyword>
<dbReference type="GeneID" id="113204610"/>
<evidence type="ECO:0000313" key="12">
    <source>
        <dbReference type="Proteomes" id="UP000504606"/>
    </source>
</evidence>
<feature type="compositionally biased region" description="Polar residues" evidence="9">
    <location>
        <begin position="203"/>
        <end position="214"/>
    </location>
</feature>
<feature type="domain" description="C2H2-type" evidence="10">
    <location>
        <begin position="547"/>
        <end position="574"/>
    </location>
</feature>
<sequence length="835" mass="93546">MESETETLKNSANRLKSILPISTCRLCLFQNKDNIEIVGSSKKSTDLIDKISKHLSIMVSAADESSIWICKFCKETVESFDRFSCTVFQIQEHLKSLLTTDEDEMSTPIVLDADLIESTLGFKRGKKVHSKKSVTPSTRSRVAKHKNVKASKIEIDSQCKESDANHINDCKRNDTVPIKNVNDVTESSDTIIIKTETTEESAVSDTGINPTPNTLCKDDDSSSLEDQDWVGQGFNFDIDSDDDHTWKPPQSVRSSKAIKRKNTNSETNKAVDDLLENSSFFENENSALEPDKRKAKIRITATHGTEPKPKTPPGLRKMLRLEMHTKFVEFYGITCDLCVKKYRENALPEEPLKYQSFDDLSEHMQKEHNERGYVKCCNSTMRDRKRAERHMLLHTQPGSIFKCNICGKQLSSHQSFRSHILLHLPDSERPYQCNQCERGFVTKSDLSNHERQHLPDDQRYSLTCDICGSRFCYDAALALHKQRVHENYRPHLCDLCPKSFKSRSDLDRHKEQIHGNVKRVQCLECGKWFKGPSILKTHMRQHKGQIFKCQFCDKTYSVRSSWKAHLVNHSDEKPHKCPVCEKSFKLPGTLKMHLNQHTGELPYACQFCPKRFASSGNYYTHRKRMHQEQLAQIKEATEVALASGLPPPASLPPARTESISEAIARTKVAVAAKEKDVSVVSNVNATPNVTETSPTTIPLDVTPSSIISSTTSTNLIGVTGSPTIVRGQVASGGVILNQNQLGKMNFSTAMPLAVNSLNSGNTPIHIIPGLKNVIAPGLKILRIVSPDGASKLVFVKHDQIQTGNAQLEKVMEANPQNQELCADSLPENVEPGSVK</sequence>
<dbReference type="InterPro" id="IPR012934">
    <property type="entry name" value="Znf_AD"/>
</dbReference>
<keyword evidence="6" id="KW-0539">Nucleus</keyword>
<proteinExistence type="predicted"/>
<feature type="domain" description="C2H2-type" evidence="10">
    <location>
        <begin position="401"/>
        <end position="428"/>
    </location>
</feature>
<keyword evidence="5 8" id="KW-0862">Zinc</keyword>
<feature type="region of interest" description="Disordered" evidence="9">
    <location>
        <begin position="237"/>
        <end position="265"/>
    </location>
</feature>
<evidence type="ECO:0000256" key="6">
    <source>
        <dbReference type="ARBA" id="ARBA00023242"/>
    </source>
</evidence>
<dbReference type="PANTHER" id="PTHR24381">
    <property type="entry name" value="ZINC FINGER PROTEIN"/>
    <property type="match status" value="1"/>
</dbReference>
<dbReference type="PROSITE" id="PS50157">
    <property type="entry name" value="ZINC_FINGER_C2H2_2"/>
    <property type="match status" value="8"/>
</dbReference>
<dbReference type="Gene3D" id="3.30.160.60">
    <property type="entry name" value="Classic Zinc Finger"/>
    <property type="match status" value="7"/>
</dbReference>
<dbReference type="GO" id="GO:0000977">
    <property type="term" value="F:RNA polymerase II transcription regulatory region sequence-specific DNA binding"/>
    <property type="evidence" value="ECO:0007669"/>
    <property type="project" value="TreeGrafter"/>
</dbReference>
<evidence type="ECO:0000256" key="8">
    <source>
        <dbReference type="PROSITE-ProRule" id="PRU01263"/>
    </source>
</evidence>
<keyword evidence="3" id="KW-0677">Repeat</keyword>
<dbReference type="Pfam" id="PF07776">
    <property type="entry name" value="zf-AD"/>
    <property type="match status" value="1"/>
</dbReference>
<feature type="domain" description="C2H2-type" evidence="10">
    <location>
        <begin position="575"/>
        <end position="602"/>
    </location>
</feature>
<evidence type="ECO:0000256" key="2">
    <source>
        <dbReference type="ARBA" id="ARBA00022723"/>
    </source>
</evidence>
<reference evidence="13" key="1">
    <citation type="submission" date="2025-08" db="UniProtKB">
        <authorList>
            <consortium name="RefSeq"/>
        </authorList>
    </citation>
    <scope>IDENTIFICATION</scope>
    <source>
        <tissue evidence="13">Whole organism</tissue>
    </source>
</reference>
<dbReference type="SUPFAM" id="SSF57716">
    <property type="entry name" value="Glucocorticoid receptor-like (DNA-binding domain)"/>
    <property type="match status" value="1"/>
</dbReference>
<gene>
    <name evidence="13" type="primary">LOC113204610</name>
</gene>
<dbReference type="FunFam" id="3.30.160.60:FF:000139">
    <property type="entry name" value="zinc finger protein 1 homolog"/>
    <property type="match status" value="1"/>
</dbReference>
<dbReference type="PROSITE" id="PS51915">
    <property type="entry name" value="ZAD"/>
    <property type="match status" value="1"/>
</dbReference>
<dbReference type="Pfam" id="PF00096">
    <property type="entry name" value="zf-C2H2"/>
    <property type="match status" value="5"/>
</dbReference>
<evidence type="ECO:0000256" key="3">
    <source>
        <dbReference type="ARBA" id="ARBA00022737"/>
    </source>
</evidence>
<feature type="binding site" evidence="8">
    <location>
        <position position="70"/>
    </location>
    <ligand>
        <name>Zn(2+)</name>
        <dbReference type="ChEBI" id="CHEBI:29105"/>
    </ligand>
</feature>
<feature type="domain" description="C2H2-type" evidence="10">
    <location>
        <begin position="491"/>
        <end position="519"/>
    </location>
</feature>
<dbReference type="GO" id="GO:0008270">
    <property type="term" value="F:zinc ion binding"/>
    <property type="evidence" value="ECO:0007669"/>
    <property type="project" value="UniProtKB-UniRule"/>
</dbReference>
<feature type="binding site" evidence="8">
    <location>
        <position position="27"/>
    </location>
    <ligand>
        <name>Zn(2+)</name>
        <dbReference type="ChEBI" id="CHEBI:29105"/>
    </ligand>
</feature>
<evidence type="ECO:0000256" key="7">
    <source>
        <dbReference type="PROSITE-ProRule" id="PRU00042"/>
    </source>
</evidence>
<dbReference type="Gene3D" id="3.40.1800.20">
    <property type="match status" value="1"/>
</dbReference>
<dbReference type="InterPro" id="IPR013087">
    <property type="entry name" value="Znf_C2H2_type"/>
</dbReference>
<feature type="domain" description="ZAD" evidence="11">
    <location>
        <begin position="22"/>
        <end position="97"/>
    </location>
</feature>
<feature type="binding site" evidence="8">
    <location>
        <position position="24"/>
    </location>
    <ligand>
        <name>Zn(2+)</name>
        <dbReference type="ChEBI" id="CHEBI:29105"/>
    </ligand>
</feature>
<dbReference type="Proteomes" id="UP000504606">
    <property type="component" value="Unplaced"/>
</dbReference>
<dbReference type="FunFam" id="3.30.160.60:FF:000065">
    <property type="entry name" value="B-cell CLL/lymphoma 6, member B"/>
    <property type="match status" value="1"/>
</dbReference>
<dbReference type="KEGG" id="foc:113204610"/>
<evidence type="ECO:0000259" key="11">
    <source>
        <dbReference type="PROSITE" id="PS51915"/>
    </source>
</evidence>
<evidence type="ECO:0000313" key="13">
    <source>
        <dbReference type="RefSeq" id="XP_026275629.1"/>
    </source>
</evidence>
<feature type="binding site" evidence="8">
    <location>
        <position position="73"/>
    </location>
    <ligand>
        <name>Zn(2+)</name>
        <dbReference type="ChEBI" id="CHEBI:29105"/>
    </ligand>
</feature>
<name>A0A6J1S326_FRAOC</name>
<accession>A0A6J1S326</accession>
<dbReference type="InterPro" id="IPR036236">
    <property type="entry name" value="Znf_C2H2_sf"/>
</dbReference>
<dbReference type="GO" id="GO:0005634">
    <property type="term" value="C:nucleus"/>
    <property type="evidence" value="ECO:0007669"/>
    <property type="project" value="UniProtKB-SubCell"/>
</dbReference>
<feature type="domain" description="C2H2-type" evidence="10">
    <location>
        <begin position="462"/>
        <end position="490"/>
    </location>
</feature>
<feature type="domain" description="C2H2-type" evidence="10">
    <location>
        <begin position="520"/>
        <end position="545"/>
    </location>
</feature>
<dbReference type="SMART" id="SM00868">
    <property type="entry name" value="zf-AD"/>
    <property type="match status" value="1"/>
</dbReference>
<keyword evidence="12" id="KW-1185">Reference proteome</keyword>
<evidence type="ECO:0000259" key="10">
    <source>
        <dbReference type="PROSITE" id="PS50157"/>
    </source>
</evidence>
<dbReference type="SMART" id="SM00355">
    <property type="entry name" value="ZnF_C2H2"/>
    <property type="match status" value="9"/>
</dbReference>
<feature type="domain" description="C2H2-type" evidence="10">
    <location>
        <begin position="603"/>
        <end position="631"/>
    </location>
</feature>
<protein>
    <submittedName>
        <fullName evidence="13">Zinc finger protein 583</fullName>
    </submittedName>
</protein>
<keyword evidence="4 7" id="KW-0863">Zinc-finger</keyword>
<dbReference type="RefSeq" id="XP_026275629.1">
    <property type="nucleotide sequence ID" value="XM_026419844.2"/>
</dbReference>
<dbReference type="AlphaFoldDB" id="A0A6J1S326"/>
<evidence type="ECO:0000256" key="9">
    <source>
        <dbReference type="SAM" id="MobiDB-lite"/>
    </source>
</evidence>
<feature type="region of interest" description="Disordered" evidence="9">
    <location>
        <begin position="195"/>
        <end position="225"/>
    </location>
</feature>
<dbReference type="PROSITE" id="PS00028">
    <property type="entry name" value="ZINC_FINGER_C2H2_1"/>
    <property type="match status" value="8"/>
</dbReference>
<comment type="subcellular location">
    <subcellularLocation>
        <location evidence="1">Nucleus</location>
    </subcellularLocation>
</comment>
<evidence type="ECO:0000256" key="4">
    <source>
        <dbReference type="ARBA" id="ARBA00022771"/>
    </source>
</evidence>
<dbReference type="SUPFAM" id="SSF57667">
    <property type="entry name" value="beta-beta-alpha zinc fingers"/>
    <property type="match status" value="4"/>
</dbReference>